<comment type="similarity">
    <text evidence="3">Belongs to the cytochrome P450 family.</text>
</comment>
<evidence type="ECO:0000313" key="14">
    <source>
        <dbReference type="Proteomes" id="UP001396334"/>
    </source>
</evidence>
<evidence type="ECO:0000313" key="13">
    <source>
        <dbReference type="EMBL" id="KAK8981566.1"/>
    </source>
</evidence>
<reference evidence="13 14" key="1">
    <citation type="journal article" date="2024" name="G3 (Bethesda)">
        <title>Genome assembly of Hibiscus sabdariffa L. provides insights into metabolisms of medicinal natural products.</title>
        <authorList>
            <person name="Kim T."/>
        </authorList>
    </citation>
    <scope>NUCLEOTIDE SEQUENCE [LARGE SCALE GENOMIC DNA]</scope>
    <source>
        <strain evidence="13">TK-2024</strain>
        <tissue evidence="13">Old leaves</tissue>
    </source>
</reference>
<evidence type="ECO:0000256" key="11">
    <source>
        <dbReference type="ARBA" id="ARBA00023136"/>
    </source>
</evidence>
<accession>A0ABR2NZH3</accession>
<evidence type="ECO:0000256" key="9">
    <source>
        <dbReference type="ARBA" id="ARBA00023004"/>
    </source>
</evidence>
<evidence type="ECO:0000256" key="5">
    <source>
        <dbReference type="ARBA" id="ARBA00022692"/>
    </source>
</evidence>
<proteinExistence type="inferred from homology"/>
<feature type="transmembrane region" description="Helical" evidence="12">
    <location>
        <begin position="481"/>
        <end position="507"/>
    </location>
</feature>
<dbReference type="PANTHER" id="PTHR24282:SF15">
    <property type="entry name" value="CYTOCHROME P450, FAMILY 715, SUBFAMILY A, POLYPEPTIDE 1"/>
    <property type="match status" value="1"/>
</dbReference>
<dbReference type="EMBL" id="JBBPBN010000089">
    <property type="protein sequence ID" value="KAK8981566.1"/>
    <property type="molecule type" value="Genomic_DNA"/>
</dbReference>
<comment type="subcellular location">
    <subcellularLocation>
        <location evidence="2">Membrane</location>
        <topology evidence="2">Single-pass membrane protein</topology>
    </subcellularLocation>
</comment>
<dbReference type="Gene3D" id="1.10.630.10">
    <property type="entry name" value="Cytochrome P450"/>
    <property type="match status" value="2"/>
</dbReference>
<sequence>MVFLMLSMVFVSLSMLGFSLYLLLTLLFSCWILPIRAYRKIKKNGFVGPTPSFPMGNIREMKNNSKNYVDDSSLGFSGISHDIHSTVFPYFARWQKFYGKLFIYWLGTEPFLYVAEPEFLRKMSSGVLGKSWGKPKVFKSDREPMFGHGLVMVEGDDWVRHRHVITPAFSPSNLKAMASLMVEPATKMLDRWATLINSGKPEIDVEREITTMAGEIIARTSFGLSYRNGSRVFEKLRAMQITLFNSNRYVGVPFSKWMCPTKNLEAKRLGKEIDQLLLSIIDARKSCWDGSSPQKDLLGLLMDGSHVDGRAGKSLTARELVDECKTFFFGGHETTALALTWTLLLLAMYPDWQSQLRDEVRQLIGDGEIDFAKLTDLKKMEWVMKEVLRLYSPAPNAQRQAREDIQVDDLVIPNGTNIWIDVVAMHHDPTIWGDDVNDFRPDRFKNDNLYGGCKHKMGFLPFGFGGRMCVGRNLTMMEYKVVLTLMLTSLSMLYLLLTLLFSCWILPIRAYRKLKKNGLVGPTPSFPMGNNREMTNNSKSYVSSAISHDIHYTVFPHFAHWQKSYRKFFIYWQGKEPFLYVADLEFLRKMSSRVLGKNWGIVKLFKRDREPMFESGLVMVEGDDWVRHRHLVTPAFSPSNLKLNMLDRWATLINSGKSEIDVEREITMMAGEIIAKTSFGLSNRNGSIGNRVFEKLRAMQDTLFNDTNRYAGVPFNKWLCLKKTLADNRLGKEIDQLLLSIIDARKSCRDGSSPQNDLLSLMMNGDVQAGLSLTTRELIDECKTFFFSGYETTALALTWTMLLLAMYPDWQNQLRDEIRQVFGDGQIDFEKLTNLIKMEWVLKEVLRLYSPAPNTQRQTREDIKVDDVVIPNGTSIWIDIVAMHNDPMIWGDDVYDFRPDRFKDDSLYGGCKHKMGYLPFGFGGKMCVGRNLTMIEYKVILTLMLTRILFIESASLVAPNDVFEDIIVNDAAEVMRKRDVALRKMKVKSHEDLEAEIDGRSLSDSDIKAAWSRHSKDSWKTLKLGKKLGIQFFGNEEEVLKEISSLERCEGMGNKVKKSQLKKLFSFNKVDMVHIQEIMKIKIEEDEISHFLPDDDFDFCWSAANGHSGGLLSVWDKSKFTMEKVSLFDRFLVIEGKKQLWDNLSVQEVSLKQKSRINWLSCGDSNSAFYDSVIKFSVKKNVNYEPKLGVAGLCDSKCLKKEARKAIKLGKSLGMQFQGDEEEVVREMALLEEAELLAS</sequence>
<dbReference type="SUPFAM" id="SSF48264">
    <property type="entry name" value="Cytochrome P450"/>
    <property type="match status" value="2"/>
</dbReference>
<evidence type="ECO:0000256" key="8">
    <source>
        <dbReference type="ARBA" id="ARBA00023002"/>
    </source>
</evidence>
<keyword evidence="5 12" id="KW-0812">Transmembrane</keyword>
<keyword evidence="8" id="KW-0560">Oxidoreductase</keyword>
<dbReference type="InterPro" id="IPR050665">
    <property type="entry name" value="Cytochrome_P450_Monooxygen"/>
</dbReference>
<keyword evidence="14" id="KW-1185">Reference proteome</keyword>
<dbReference type="InterPro" id="IPR001128">
    <property type="entry name" value="Cyt_P450"/>
</dbReference>
<dbReference type="InterPro" id="IPR036396">
    <property type="entry name" value="Cyt_P450_sf"/>
</dbReference>
<evidence type="ECO:0000256" key="3">
    <source>
        <dbReference type="ARBA" id="ARBA00010617"/>
    </source>
</evidence>
<keyword evidence="11 12" id="KW-0472">Membrane</keyword>
<evidence type="ECO:0000256" key="12">
    <source>
        <dbReference type="SAM" id="Phobius"/>
    </source>
</evidence>
<evidence type="ECO:0000256" key="10">
    <source>
        <dbReference type="ARBA" id="ARBA00023033"/>
    </source>
</evidence>
<evidence type="ECO:0000256" key="7">
    <source>
        <dbReference type="ARBA" id="ARBA00022989"/>
    </source>
</evidence>
<evidence type="ECO:0000256" key="1">
    <source>
        <dbReference type="ARBA" id="ARBA00001971"/>
    </source>
</evidence>
<keyword evidence="6" id="KW-0479">Metal-binding</keyword>
<keyword evidence="9" id="KW-0408">Iron</keyword>
<evidence type="ECO:0000256" key="4">
    <source>
        <dbReference type="ARBA" id="ARBA00022617"/>
    </source>
</evidence>
<dbReference type="Pfam" id="PF00067">
    <property type="entry name" value="p450"/>
    <property type="match status" value="2"/>
</dbReference>
<keyword evidence="10" id="KW-0503">Monooxygenase</keyword>
<evidence type="ECO:0008006" key="15">
    <source>
        <dbReference type="Google" id="ProtNLM"/>
    </source>
</evidence>
<protein>
    <recommendedName>
        <fullName evidence="15">Cytochrome P450</fullName>
    </recommendedName>
</protein>
<dbReference type="Proteomes" id="UP001396334">
    <property type="component" value="Unassembled WGS sequence"/>
</dbReference>
<name>A0ABR2NZH3_9ROSI</name>
<keyword evidence="7 12" id="KW-1133">Transmembrane helix</keyword>
<dbReference type="InterPro" id="IPR002401">
    <property type="entry name" value="Cyt_P450_E_grp-I"/>
</dbReference>
<comment type="caution">
    <text evidence="13">The sequence shown here is derived from an EMBL/GenBank/DDBJ whole genome shotgun (WGS) entry which is preliminary data.</text>
</comment>
<comment type="cofactor">
    <cofactor evidence="1">
        <name>heme</name>
        <dbReference type="ChEBI" id="CHEBI:30413"/>
    </cofactor>
</comment>
<dbReference type="PRINTS" id="PR00463">
    <property type="entry name" value="EP450I"/>
</dbReference>
<organism evidence="13 14">
    <name type="scientific">Hibiscus sabdariffa</name>
    <name type="common">roselle</name>
    <dbReference type="NCBI Taxonomy" id="183260"/>
    <lineage>
        <taxon>Eukaryota</taxon>
        <taxon>Viridiplantae</taxon>
        <taxon>Streptophyta</taxon>
        <taxon>Embryophyta</taxon>
        <taxon>Tracheophyta</taxon>
        <taxon>Spermatophyta</taxon>
        <taxon>Magnoliopsida</taxon>
        <taxon>eudicotyledons</taxon>
        <taxon>Gunneridae</taxon>
        <taxon>Pentapetalae</taxon>
        <taxon>rosids</taxon>
        <taxon>malvids</taxon>
        <taxon>Malvales</taxon>
        <taxon>Malvaceae</taxon>
        <taxon>Malvoideae</taxon>
        <taxon>Hibiscus</taxon>
    </lineage>
</organism>
<keyword evidence="4" id="KW-0349">Heme</keyword>
<dbReference type="PRINTS" id="PR00385">
    <property type="entry name" value="P450"/>
</dbReference>
<evidence type="ECO:0000256" key="2">
    <source>
        <dbReference type="ARBA" id="ARBA00004167"/>
    </source>
</evidence>
<dbReference type="PROSITE" id="PS00086">
    <property type="entry name" value="CYTOCHROME_P450"/>
    <property type="match status" value="2"/>
</dbReference>
<feature type="transmembrane region" description="Helical" evidence="12">
    <location>
        <begin position="6"/>
        <end position="33"/>
    </location>
</feature>
<gene>
    <name evidence="13" type="ORF">V6N11_027979</name>
</gene>
<evidence type="ECO:0000256" key="6">
    <source>
        <dbReference type="ARBA" id="ARBA00022723"/>
    </source>
</evidence>
<dbReference type="PANTHER" id="PTHR24282">
    <property type="entry name" value="CYTOCHROME P450 FAMILY MEMBER"/>
    <property type="match status" value="1"/>
</dbReference>
<dbReference type="InterPro" id="IPR017972">
    <property type="entry name" value="Cyt_P450_CS"/>
</dbReference>